<sequence length="58" mass="7014">MPWRSWPPLPTPSPRTPSPTPSPLRRLLRRRQLPLDKSAKWKQHMKSTWRRKMQLQST</sequence>
<evidence type="ECO:0000256" key="1">
    <source>
        <dbReference type="SAM" id="MobiDB-lite"/>
    </source>
</evidence>
<feature type="compositionally biased region" description="Pro residues" evidence="1">
    <location>
        <begin position="1"/>
        <end position="22"/>
    </location>
</feature>
<dbReference type="AlphaFoldDB" id="C4J7J5"/>
<reference evidence="2" key="1">
    <citation type="journal article" date="2009" name="PLoS Genet.">
        <title>Sequencing, mapping, and analysis of 27,455 maize full-length cDNAs.</title>
        <authorList>
            <person name="Soderlund C."/>
            <person name="Descour A."/>
            <person name="Kudrna D."/>
            <person name="Bomhoff M."/>
            <person name="Boyd L."/>
            <person name="Currie J."/>
            <person name="Angelova A."/>
            <person name="Collura K."/>
            <person name="Wissotski M."/>
            <person name="Ashley E."/>
            <person name="Morrow D."/>
            <person name="Fernandes J."/>
            <person name="Walbot V."/>
            <person name="Yu Y."/>
        </authorList>
    </citation>
    <scope>NUCLEOTIDE SEQUENCE</scope>
    <source>
        <strain evidence="2">B73</strain>
    </source>
</reference>
<evidence type="ECO:0000313" key="2">
    <source>
        <dbReference type="EMBL" id="ACR37145.1"/>
    </source>
</evidence>
<organism evidence="2">
    <name type="scientific">Zea mays</name>
    <name type="common">Maize</name>
    <dbReference type="NCBI Taxonomy" id="4577"/>
    <lineage>
        <taxon>Eukaryota</taxon>
        <taxon>Viridiplantae</taxon>
        <taxon>Streptophyta</taxon>
        <taxon>Embryophyta</taxon>
        <taxon>Tracheophyta</taxon>
        <taxon>Spermatophyta</taxon>
        <taxon>Magnoliopsida</taxon>
        <taxon>Liliopsida</taxon>
        <taxon>Poales</taxon>
        <taxon>Poaceae</taxon>
        <taxon>PACMAD clade</taxon>
        <taxon>Panicoideae</taxon>
        <taxon>Andropogonodae</taxon>
        <taxon>Andropogoneae</taxon>
        <taxon>Tripsacinae</taxon>
        <taxon>Zea</taxon>
    </lineage>
</organism>
<accession>C4J7J5</accession>
<proteinExistence type="evidence at transcript level"/>
<feature type="compositionally biased region" description="Basic residues" evidence="1">
    <location>
        <begin position="40"/>
        <end position="58"/>
    </location>
</feature>
<protein>
    <submittedName>
        <fullName evidence="2">Uncharacterized protein</fullName>
    </submittedName>
</protein>
<feature type="region of interest" description="Disordered" evidence="1">
    <location>
        <begin position="1"/>
        <end position="58"/>
    </location>
</feature>
<name>C4J7J5_MAIZE</name>
<dbReference type="EMBL" id="BT086792">
    <property type="protein sequence ID" value="ACR37145.1"/>
    <property type="molecule type" value="mRNA"/>
</dbReference>